<dbReference type="Pfam" id="PF08032">
    <property type="entry name" value="SpoU_sub_bind"/>
    <property type="match status" value="1"/>
</dbReference>
<accession>A0A150GN70</accession>
<feature type="compositionally biased region" description="Basic and acidic residues" evidence="10">
    <location>
        <begin position="214"/>
        <end position="223"/>
    </location>
</feature>
<dbReference type="Pfam" id="PF00588">
    <property type="entry name" value="SpoU_methylase"/>
    <property type="match status" value="1"/>
</dbReference>
<dbReference type="EMBL" id="LSYV01000014">
    <property type="protein sequence ID" value="KXZ51241.1"/>
    <property type="molecule type" value="Genomic_DNA"/>
</dbReference>
<dbReference type="PANTHER" id="PTHR46103">
    <property type="entry name" value="RRNA METHYLTRANSFERASE 1, MITOCHONDRIAL"/>
    <property type="match status" value="1"/>
</dbReference>
<dbReference type="CDD" id="cd18105">
    <property type="entry name" value="SpoU-like_MRM1"/>
    <property type="match status" value="1"/>
</dbReference>
<gene>
    <name evidence="12" type="ORF">GPECTOR_13g728</name>
</gene>
<dbReference type="SMART" id="SM00967">
    <property type="entry name" value="SpoU_sub_bind"/>
    <property type="match status" value="1"/>
</dbReference>
<keyword evidence="6" id="KW-0949">S-adenosyl-L-methionine</keyword>
<evidence type="ECO:0000256" key="9">
    <source>
        <dbReference type="ARBA" id="ARBA00034881"/>
    </source>
</evidence>
<evidence type="ECO:0000256" key="5">
    <source>
        <dbReference type="ARBA" id="ARBA00022679"/>
    </source>
</evidence>
<evidence type="ECO:0000259" key="11">
    <source>
        <dbReference type="SMART" id="SM00967"/>
    </source>
</evidence>
<feature type="compositionally biased region" description="Gly residues" evidence="10">
    <location>
        <begin position="115"/>
        <end position="137"/>
    </location>
</feature>
<dbReference type="InterPro" id="IPR029026">
    <property type="entry name" value="tRNA_m1G_MTases_N"/>
</dbReference>
<organism evidence="12 13">
    <name type="scientific">Gonium pectorale</name>
    <name type="common">Green alga</name>
    <dbReference type="NCBI Taxonomy" id="33097"/>
    <lineage>
        <taxon>Eukaryota</taxon>
        <taxon>Viridiplantae</taxon>
        <taxon>Chlorophyta</taxon>
        <taxon>core chlorophytes</taxon>
        <taxon>Chlorophyceae</taxon>
        <taxon>CS clade</taxon>
        <taxon>Chlamydomonadales</taxon>
        <taxon>Volvocaceae</taxon>
        <taxon>Gonium</taxon>
    </lineage>
</organism>
<evidence type="ECO:0000256" key="4">
    <source>
        <dbReference type="ARBA" id="ARBA00022603"/>
    </source>
</evidence>
<dbReference type="SUPFAM" id="SSF75217">
    <property type="entry name" value="alpha/beta knot"/>
    <property type="match status" value="1"/>
</dbReference>
<feature type="region of interest" description="Disordered" evidence="10">
    <location>
        <begin position="177"/>
        <end position="240"/>
    </location>
</feature>
<feature type="compositionally biased region" description="Gly residues" evidence="10">
    <location>
        <begin position="16"/>
        <end position="32"/>
    </location>
</feature>
<comment type="similarity">
    <text evidence="2">Belongs to the class IV-like SAM-binding methyltransferase superfamily. RNA methyltransferase TrmH family.</text>
</comment>
<feature type="compositionally biased region" description="Basic and acidic residues" evidence="10">
    <location>
        <begin position="36"/>
        <end position="57"/>
    </location>
</feature>
<keyword evidence="7" id="KW-0809">Transit peptide</keyword>
<evidence type="ECO:0000313" key="12">
    <source>
        <dbReference type="EMBL" id="KXZ51241.1"/>
    </source>
</evidence>
<dbReference type="PANTHER" id="PTHR46103:SF1">
    <property type="entry name" value="RRNA METHYLTRANSFERASE 1, MITOCHONDRIAL"/>
    <property type="match status" value="1"/>
</dbReference>
<dbReference type="InterPro" id="IPR013123">
    <property type="entry name" value="SpoU_subst-bd"/>
</dbReference>
<dbReference type="InterPro" id="IPR029064">
    <property type="entry name" value="Ribosomal_eL30-like_sf"/>
</dbReference>
<evidence type="ECO:0000256" key="6">
    <source>
        <dbReference type="ARBA" id="ARBA00022691"/>
    </source>
</evidence>
<keyword evidence="5" id="KW-0808">Transferase</keyword>
<dbReference type="STRING" id="33097.A0A150GN70"/>
<feature type="region of interest" description="Disordered" evidence="10">
    <location>
        <begin position="1"/>
        <end position="164"/>
    </location>
</feature>
<keyword evidence="8" id="KW-0496">Mitochondrion</keyword>
<dbReference type="InterPro" id="IPR047182">
    <property type="entry name" value="MRM1"/>
</dbReference>
<dbReference type="OrthoDB" id="270651at2759"/>
<keyword evidence="13" id="KW-1185">Reference proteome</keyword>
<dbReference type="Proteomes" id="UP000075714">
    <property type="component" value="Unassembled WGS sequence"/>
</dbReference>
<evidence type="ECO:0000256" key="7">
    <source>
        <dbReference type="ARBA" id="ARBA00022946"/>
    </source>
</evidence>
<evidence type="ECO:0000256" key="3">
    <source>
        <dbReference type="ARBA" id="ARBA00022552"/>
    </source>
</evidence>
<dbReference type="GO" id="GO:0003723">
    <property type="term" value="F:RNA binding"/>
    <property type="evidence" value="ECO:0007669"/>
    <property type="project" value="InterPro"/>
</dbReference>
<comment type="subcellular location">
    <subcellularLocation>
        <location evidence="1">Mitochondrion</location>
    </subcellularLocation>
</comment>
<evidence type="ECO:0000313" key="13">
    <source>
        <dbReference type="Proteomes" id="UP000075714"/>
    </source>
</evidence>
<dbReference type="GO" id="GO:0016435">
    <property type="term" value="F:rRNA (guanine) methyltransferase activity"/>
    <property type="evidence" value="ECO:0007669"/>
    <property type="project" value="TreeGrafter"/>
</dbReference>
<dbReference type="InterPro" id="IPR029028">
    <property type="entry name" value="Alpha/beta_knot_MTases"/>
</dbReference>
<feature type="compositionally biased region" description="Basic and acidic residues" evidence="10">
    <location>
        <begin position="181"/>
        <end position="194"/>
    </location>
</feature>
<evidence type="ECO:0000256" key="8">
    <source>
        <dbReference type="ARBA" id="ARBA00023128"/>
    </source>
</evidence>
<feature type="compositionally biased region" description="Gly residues" evidence="10">
    <location>
        <begin position="58"/>
        <end position="79"/>
    </location>
</feature>
<evidence type="ECO:0000256" key="10">
    <source>
        <dbReference type="SAM" id="MobiDB-lite"/>
    </source>
</evidence>
<keyword evidence="3" id="KW-0698">rRNA processing</keyword>
<dbReference type="Gene3D" id="3.40.1280.10">
    <property type="match status" value="1"/>
</dbReference>
<dbReference type="AlphaFoldDB" id="A0A150GN70"/>
<proteinExistence type="inferred from homology"/>
<sequence>MRCTLPVASAYSQEPRGGGSGRGGGGGGGYGGSSRSEPREERWREPGERSDRRRDGGGGRGGYGSGGGRGGYGGGGAGGREPYRREGAGPSTEDGYRANRFRQGRGSGADRDGGEGYSGRGGGGGGGGDRGGGGGGWRSREEAAGEGRAARERPTGRGGGAATAAVAGSVVAAAAATGATRYDRRGPRREYRDDDAAEDAEYDEYEHEDEEGGDDPREEGGERRRGRQQAPSGPPLRDSLQGEALYGVFPVLAALRAKRRTVHRAFLFESIDLSKRKDAGLIRQIESLCATAGVPVTRTGRHELNLMSHDRPHQGLVLDVSPLEWAPRDEFPPAVQAAAEAAAAGRPPPVWLALDEVVDPQNLGAVVRSAYCLGAAGVLACSRNCAPLSPVVSKASAGALEALPLHSCRNLPRTLLDARDNKGWAVLGAAAGGGSQPVGAVRVSGPTILVLGSEGFGLRTNVRRACTGLVRVDMAPTASPSHLAAASTAADSAASEVAEPVADEAPQQRQQLLRGLVDSLNVSVATGILLHSLLSSAAALAAAPPPSAPTPKA</sequence>
<dbReference type="InterPro" id="IPR001537">
    <property type="entry name" value="SpoU_MeTrfase"/>
</dbReference>
<protein>
    <recommendedName>
        <fullName evidence="9">rRNA methyltransferase 1, mitochondrial</fullName>
    </recommendedName>
</protein>
<feature type="compositionally biased region" description="Acidic residues" evidence="10">
    <location>
        <begin position="195"/>
        <end position="213"/>
    </location>
</feature>
<keyword evidence="4" id="KW-0489">Methyltransferase</keyword>
<evidence type="ECO:0000256" key="1">
    <source>
        <dbReference type="ARBA" id="ARBA00004173"/>
    </source>
</evidence>
<dbReference type="Gene3D" id="3.30.1330.30">
    <property type="match status" value="1"/>
</dbReference>
<dbReference type="GO" id="GO:0005739">
    <property type="term" value="C:mitochondrion"/>
    <property type="evidence" value="ECO:0007669"/>
    <property type="project" value="UniProtKB-SubCell"/>
</dbReference>
<name>A0A150GN70_GONPE</name>
<feature type="compositionally biased region" description="Basic and acidic residues" evidence="10">
    <location>
        <begin position="138"/>
        <end position="155"/>
    </location>
</feature>
<comment type="caution">
    <text evidence="12">The sequence shown here is derived from an EMBL/GenBank/DDBJ whole genome shotgun (WGS) entry which is preliminary data.</text>
</comment>
<dbReference type="InterPro" id="IPR047261">
    <property type="entry name" value="MRM1_MeTrfase_dom"/>
</dbReference>
<evidence type="ECO:0000256" key="2">
    <source>
        <dbReference type="ARBA" id="ARBA00007228"/>
    </source>
</evidence>
<reference evidence="13" key="1">
    <citation type="journal article" date="2016" name="Nat. Commun.">
        <title>The Gonium pectorale genome demonstrates co-option of cell cycle regulation during the evolution of multicellularity.</title>
        <authorList>
            <person name="Hanschen E.R."/>
            <person name="Marriage T.N."/>
            <person name="Ferris P.J."/>
            <person name="Hamaji T."/>
            <person name="Toyoda A."/>
            <person name="Fujiyama A."/>
            <person name="Neme R."/>
            <person name="Noguchi H."/>
            <person name="Minakuchi Y."/>
            <person name="Suzuki M."/>
            <person name="Kawai-Toyooka H."/>
            <person name="Smith D.R."/>
            <person name="Sparks H."/>
            <person name="Anderson J."/>
            <person name="Bakaric R."/>
            <person name="Luria V."/>
            <person name="Karger A."/>
            <person name="Kirschner M.W."/>
            <person name="Durand P.M."/>
            <person name="Michod R.E."/>
            <person name="Nozaki H."/>
            <person name="Olson B.J."/>
        </authorList>
    </citation>
    <scope>NUCLEOTIDE SEQUENCE [LARGE SCALE GENOMIC DNA]</scope>
    <source>
        <strain evidence="13">NIES-2863</strain>
    </source>
</reference>
<feature type="domain" description="RNA 2-O ribose methyltransferase substrate binding" evidence="11">
    <location>
        <begin position="244"/>
        <end position="326"/>
    </location>
</feature>
<dbReference type="SUPFAM" id="SSF55315">
    <property type="entry name" value="L30e-like"/>
    <property type="match status" value="1"/>
</dbReference>